<reference evidence="2 3" key="1">
    <citation type="journal article" date="2014" name="Int. J. Syst. Evol. Microbiol.">
        <title>Draft Genome Sequence of Corynebacterium ulcerans FRC58, Isolated from the Bronchitic Aspiration of a Patient in France.</title>
        <authorList>
            <person name="Silva Ado S."/>
            <person name="Barauna R.A."/>
            <person name="de Sa P.C."/>
            <person name="das Gracas D.A."/>
            <person name="Carneiro A.R."/>
            <person name="Thouvenin M."/>
            <person name="Azevedo V."/>
            <person name="Badell E."/>
            <person name="Guiso N."/>
            <person name="da Silva A.L."/>
            <person name="Ramos R.T."/>
        </authorList>
    </citation>
    <scope>NUCLEOTIDE SEQUENCE [LARGE SCALE GENOMIC DNA]</scope>
    <source>
        <strain evidence="2 3">FRC58</strain>
    </source>
</reference>
<protein>
    <recommendedName>
        <fullName evidence="4">Transposase</fullName>
    </recommendedName>
</protein>
<evidence type="ECO:0000313" key="3">
    <source>
        <dbReference type="Proteomes" id="UP000036185"/>
    </source>
</evidence>
<evidence type="ECO:0000313" key="2">
    <source>
        <dbReference type="EMBL" id="AKN76340.1"/>
    </source>
</evidence>
<proteinExistence type="predicted"/>
<gene>
    <name evidence="2" type="ORF">CulFRC58_0486</name>
</gene>
<keyword evidence="1" id="KW-0812">Transmembrane</keyword>
<accession>A0ABM5U045</accession>
<keyword evidence="3" id="KW-1185">Reference proteome</keyword>
<evidence type="ECO:0008006" key="4">
    <source>
        <dbReference type="Google" id="ProtNLM"/>
    </source>
</evidence>
<evidence type="ECO:0000256" key="1">
    <source>
        <dbReference type="SAM" id="Phobius"/>
    </source>
</evidence>
<name>A0ABM5U045_CORUL</name>
<feature type="transmembrane region" description="Helical" evidence="1">
    <location>
        <begin position="30"/>
        <end position="51"/>
    </location>
</feature>
<organism evidence="2 3">
    <name type="scientific">Corynebacterium ulcerans FRC58</name>
    <dbReference type="NCBI Taxonomy" id="1408268"/>
    <lineage>
        <taxon>Bacteria</taxon>
        <taxon>Bacillati</taxon>
        <taxon>Actinomycetota</taxon>
        <taxon>Actinomycetes</taxon>
        <taxon>Mycobacteriales</taxon>
        <taxon>Corynebacteriaceae</taxon>
        <taxon>Corynebacterium</taxon>
    </lineage>
</organism>
<sequence length="60" mass="6770">MQDLTLSDVGYYLFRLGWSFRGSSLLREKVGCLTYCQLEAALLILFLLLVFPRKGGKLVG</sequence>
<dbReference type="EMBL" id="CP011913">
    <property type="protein sequence ID" value="AKN76340.1"/>
    <property type="molecule type" value="Genomic_DNA"/>
</dbReference>
<keyword evidence="1" id="KW-0472">Membrane</keyword>
<keyword evidence="1" id="KW-1133">Transmembrane helix</keyword>
<dbReference type="Proteomes" id="UP000036185">
    <property type="component" value="Chromosome"/>
</dbReference>